<sequence>MNQEISTEDHARVSRCFAADDERERIGALRSITLLTALCAAVTYIVPESLLPNKHLTAPVFLQAARGTLRIYEDYDLEHPNSSSLSIRLFLSSAMETATGTHGVAFHILSEAGLIAMRMRLYDESSLEKRDPLEETLLRNAFWQLYVCDKTALVMKGRPVTIHETLFETGLTLKTHSGSSVPLFNHEGESNGAKIEDRLLEGFHVIRRLWTMAARVIQGMESHSRKNPDPFTDAEASRETITQLSEAYFEMITLTNNLPALVRSPGDSSADNVYQHLFDTLQRHRTSYLITLHSIKSMVLNSAIQCNMTEIMGLSAEPLTLAMRQIELAQDFLNALQSVPFLHLQTEGEHCVEKIRRVGSILLELAHSAENDVVRSQANRSAMRLIDMLACLDSKASDVLEQYMDI</sequence>
<keyword evidence="3" id="KW-1185">Reference proteome</keyword>
<dbReference type="CDD" id="cd12148">
    <property type="entry name" value="fungal_TF_MHR"/>
    <property type="match status" value="1"/>
</dbReference>
<evidence type="ECO:0000313" key="2">
    <source>
        <dbReference type="EMBL" id="KZL66993.1"/>
    </source>
</evidence>
<keyword evidence="1" id="KW-0539">Nucleus</keyword>
<dbReference type="InterPro" id="IPR050987">
    <property type="entry name" value="AtrR-like"/>
</dbReference>
<accession>A0A161W6N7</accession>
<dbReference type="AlphaFoldDB" id="A0A161W6N7"/>
<gene>
    <name evidence="2" type="ORF">CT0861_12854</name>
</gene>
<dbReference type="GO" id="GO:0003700">
    <property type="term" value="F:DNA-binding transcription factor activity"/>
    <property type="evidence" value="ECO:0007669"/>
    <property type="project" value="InterPro"/>
</dbReference>
<proteinExistence type="predicted"/>
<reference evidence="2 3" key="1">
    <citation type="submission" date="2015-06" db="EMBL/GenBank/DDBJ databases">
        <title>Survival trade-offs in plant roots during colonization by closely related pathogenic and mutualistic fungi.</title>
        <authorList>
            <person name="Hacquard S."/>
            <person name="Kracher B."/>
            <person name="Hiruma K."/>
            <person name="Weinman A."/>
            <person name="Muench P."/>
            <person name="Garrido Oter R."/>
            <person name="Ver Loren van Themaat E."/>
            <person name="Dallerey J.-F."/>
            <person name="Damm U."/>
            <person name="Henrissat B."/>
            <person name="Lespinet O."/>
            <person name="Thon M."/>
            <person name="Kemen E."/>
            <person name="McHardy A.C."/>
            <person name="Schulze-Lefert P."/>
            <person name="O'Connell R.J."/>
        </authorList>
    </citation>
    <scope>NUCLEOTIDE SEQUENCE [LARGE SCALE GENOMIC DNA]</scope>
    <source>
        <strain evidence="2 3">0861</strain>
    </source>
</reference>
<evidence type="ECO:0000256" key="1">
    <source>
        <dbReference type="ARBA" id="ARBA00023242"/>
    </source>
</evidence>
<organism evidence="2 3">
    <name type="scientific">Colletotrichum tofieldiae</name>
    <dbReference type="NCBI Taxonomy" id="708197"/>
    <lineage>
        <taxon>Eukaryota</taxon>
        <taxon>Fungi</taxon>
        <taxon>Dikarya</taxon>
        <taxon>Ascomycota</taxon>
        <taxon>Pezizomycotina</taxon>
        <taxon>Sordariomycetes</taxon>
        <taxon>Hypocreomycetidae</taxon>
        <taxon>Glomerellales</taxon>
        <taxon>Glomerellaceae</taxon>
        <taxon>Colletotrichum</taxon>
        <taxon>Colletotrichum spaethianum species complex</taxon>
    </lineage>
</organism>
<evidence type="ECO:0000313" key="3">
    <source>
        <dbReference type="Proteomes" id="UP000076552"/>
    </source>
</evidence>
<name>A0A161W6N7_9PEZI</name>
<dbReference type="PANTHER" id="PTHR46910">
    <property type="entry name" value="TRANSCRIPTION FACTOR PDR1"/>
    <property type="match status" value="1"/>
</dbReference>
<comment type="caution">
    <text evidence="2">The sequence shown here is derived from an EMBL/GenBank/DDBJ whole genome shotgun (WGS) entry which is preliminary data.</text>
</comment>
<dbReference type="PANTHER" id="PTHR46910:SF40">
    <property type="entry name" value="ZN(II)2CYS6 TRANSCRIPTION FACTOR (EUROFUNG)"/>
    <property type="match status" value="1"/>
</dbReference>
<dbReference type="EMBL" id="LFIV01000157">
    <property type="protein sequence ID" value="KZL66993.1"/>
    <property type="molecule type" value="Genomic_DNA"/>
</dbReference>
<dbReference type="Proteomes" id="UP000076552">
    <property type="component" value="Unassembled WGS sequence"/>
</dbReference>
<dbReference type="STRING" id="708197.A0A161W6N7"/>
<protein>
    <submittedName>
        <fullName evidence="2">C6 transcription factor</fullName>
    </submittedName>
</protein>